<dbReference type="PANTHER" id="PTHR12726">
    <property type="entry name" value="CERAMIDE GLUCOSYLTRANSFERASE"/>
    <property type="match status" value="1"/>
</dbReference>
<dbReference type="Gene3D" id="3.90.550.10">
    <property type="entry name" value="Spore Coat Polysaccharide Biosynthesis Protein SpsA, Chain A"/>
    <property type="match status" value="1"/>
</dbReference>
<comment type="pathway">
    <text evidence="2">Lipid metabolism; sphingolipid metabolism.</text>
</comment>
<evidence type="ECO:0000256" key="2">
    <source>
        <dbReference type="ARBA" id="ARBA00004760"/>
    </source>
</evidence>
<evidence type="ECO:0000256" key="6">
    <source>
        <dbReference type="ARBA" id="ARBA00022692"/>
    </source>
</evidence>
<keyword evidence="8 9" id="KW-0472">Membrane</keyword>
<evidence type="ECO:0000256" key="7">
    <source>
        <dbReference type="ARBA" id="ARBA00022989"/>
    </source>
</evidence>
<evidence type="ECO:0000313" key="11">
    <source>
        <dbReference type="Proteomes" id="UP000660381"/>
    </source>
</evidence>
<keyword evidence="11" id="KW-1185">Reference proteome</keyword>
<accession>A0ABR8J5U5</accession>
<sequence>MSIVSYQLSAILLTASFCLSAVLFYCYGIYAAIAFRRYPYPVNPEFHPPLTILKPLCGIDEETYTNLASFCQQYYPEYQIVFGVRDFIDPSIEIIERLIQQFPHVDISLVVKDEIIGTNLKVSNLAHAFTTAKHDILVIADSDIRVDKDYLQQIIQPLTDPSVGVVTCLYRSLAQGWVATLDGIGTATDFHTGVLVSNQLEGIKFALGSTIVIRKRVLETIGGFKAIADYLADDFQLGYLPAQAGYKVILSNYIVDHVLGTSSLSDTIKRQIRWARCIRVSRPWGYLGLVFTYGTVSSLLLLITSGGSILGWTALVIIWGMRLVMGWVVGVNVLHDPIAKKFLWLIPLRDLLHFFIWCYSFFGNTIEWRGQRMKLTHEGKLVVISIGLTQD</sequence>
<protein>
    <submittedName>
        <fullName evidence="10">Bacteriohopanetetrol glucosamine biosynthesis glycosyltransferase HpnI</fullName>
    </submittedName>
</protein>
<gene>
    <name evidence="10" type="primary">hpnI</name>
    <name evidence="10" type="ORF">H6G68_18525</name>
</gene>
<name>A0ABR8J5U5_9NOST</name>
<evidence type="ECO:0000256" key="9">
    <source>
        <dbReference type="SAM" id="Phobius"/>
    </source>
</evidence>
<dbReference type="InterPro" id="IPR029044">
    <property type="entry name" value="Nucleotide-diphossugar_trans"/>
</dbReference>
<feature type="transmembrane region" description="Helical" evidence="9">
    <location>
        <begin position="284"/>
        <end position="303"/>
    </location>
</feature>
<keyword evidence="4" id="KW-0328">Glycosyltransferase</keyword>
<keyword evidence="7 9" id="KW-1133">Transmembrane helix</keyword>
<reference evidence="10 11" key="1">
    <citation type="journal article" date="2020" name="ISME J.">
        <title>Comparative genomics reveals insights into cyanobacterial evolution and habitat adaptation.</title>
        <authorList>
            <person name="Chen M.Y."/>
            <person name="Teng W.K."/>
            <person name="Zhao L."/>
            <person name="Hu C.X."/>
            <person name="Zhou Y.K."/>
            <person name="Han B.P."/>
            <person name="Song L.R."/>
            <person name="Shu W.S."/>
        </authorList>
    </citation>
    <scope>NUCLEOTIDE SEQUENCE [LARGE SCALE GENOMIC DNA]</scope>
    <source>
        <strain evidence="10 11">FACHB-362</strain>
    </source>
</reference>
<dbReference type="PANTHER" id="PTHR12726:SF0">
    <property type="entry name" value="CERAMIDE GLUCOSYLTRANSFERASE"/>
    <property type="match status" value="1"/>
</dbReference>
<comment type="subcellular location">
    <subcellularLocation>
        <location evidence="1">Membrane</location>
        <topology evidence="1">Multi-pass membrane protein</topology>
    </subcellularLocation>
</comment>
<evidence type="ECO:0000256" key="3">
    <source>
        <dbReference type="ARBA" id="ARBA00004991"/>
    </source>
</evidence>
<feature type="transmembrane region" description="Helical" evidence="9">
    <location>
        <begin position="309"/>
        <end position="330"/>
    </location>
</feature>
<organism evidence="10 11">
    <name type="scientific">Anabaena catenula FACHB-362</name>
    <dbReference type="NCBI Taxonomy" id="2692877"/>
    <lineage>
        <taxon>Bacteria</taxon>
        <taxon>Bacillati</taxon>
        <taxon>Cyanobacteriota</taxon>
        <taxon>Cyanophyceae</taxon>
        <taxon>Nostocales</taxon>
        <taxon>Nostocaceae</taxon>
        <taxon>Anabaena</taxon>
    </lineage>
</organism>
<keyword evidence="6 9" id="KW-0812">Transmembrane</keyword>
<evidence type="ECO:0000256" key="4">
    <source>
        <dbReference type="ARBA" id="ARBA00022676"/>
    </source>
</evidence>
<comment type="pathway">
    <text evidence="3">Sphingolipid metabolism.</text>
</comment>
<dbReference type="EMBL" id="JACJTQ010000031">
    <property type="protein sequence ID" value="MBD2693729.1"/>
    <property type="molecule type" value="Genomic_DNA"/>
</dbReference>
<evidence type="ECO:0000256" key="8">
    <source>
        <dbReference type="ARBA" id="ARBA00023136"/>
    </source>
</evidence>
<keyword evidence="5" id="KW-0808">Transferase</keyword>
<evidence type="ECO:0000313" key="10">
    <source>
        <dbReference type="EMBL" id="MBD2693729.1"/>
    </source>
</evidence>
<dbReference type="Proteomes" id="UP000660381">
    <property type="component" value="Unassembled WGS sequence"/>
</dbReference>
<comment type="caution">
    <text evidence="10">The sequence shown here is derived from an EMBL/GenBank/DDBJ whole genome shotgun (WGS) entry which is preliminary data.</text>
</comment>
<dbReference type="CDD" id="cd02520">
    <property type="entry name" value="Glucosylceramide_synthase"/>
    <property type="match status" value="1"/>
</dbReference>
<dbReference type="InterPro" id="IPR017835">
    <property type="entry name" value="Hopen-assoc_HpnI"/>
</dbReference>
<dbReference type="SUPFAM" id="SSF53448">
    <property type="entry name" value="Nucleotide-diphospho-sugar transferases"/>
    <property type="match status" value="1"/>
</dbReference>
<evidence type="ECO:0000256" key="5">
    <source>
        <dbReference type="ARBA" id="ARBA00022679"/>
    </source>
</evidence>
<dbReference type="InterPro" id="IPR025993">
    <property type="entry name" value="Ceramide_glucosylTrfase"/>
</dbReference>
<feature type="transmembrane region" description="Helical" evidence="9">
    <location>
        <begin position="6"/>
        <end position="30"/>
    </location>
</feature>
<evidence type="ECO:0000256" key="1">
    <source>
        <dbReference type="ARBA" id="ARBA00004141"/>
    </source>
</evidence>
<proteinExistence type="predicted"/>
<dbReference type="RefSeq" id="WP_190907961.1">
    <property type="nucleotide sequence ID" value="NZ_JACJTQ010000031.1"/>
</dbReference>
<dbReference type="NCBIfam" id="TIGR03472">
    <property type="entry name" value="HpnI"/>
    <property type="match status" value="1"/>
</dbReference>
<dbReference type="Pfam" id="PF13506">
    <property type="entry name" value="Glyco_transf_21"/>
    <property type="match status" value="1"/>
</dbReference>